<evidence type="ECO:0000313" key="2">
    <source>
        <dbReference type="EMBL" id="MDB7084684.1"/>
    </source>
</evidence>
<gene>
    <name evidence="2" type="ORF">PM738_12795</name>
</gene>
<accession>A0AB35IMR6</accession>
<dbReference type="AlphaFoldDB" id="A0AB35IMR6"/>
<feature type="domain" description="DUF1638" evidence="1">
    <location>
        <begin position="29"/>
        <end position="163"/>
    </location>
</feature>
<dbReference type="Proteomes" id="UP001211987">
    <property type="component" value="Unassembled WGS sequence"/>
</dbReference>
<evidence type="ECO:0000259" key="1">
    <source>
        <dbReference type="Pfam" id="PF07796"/>
    </source>
</evidence>
<dbReference type="RefSeq" id="WP_272019029.1">
    <property type="nucleotide sequence ID" value="NZ_JAQLKE010000022.1"/>
</dbReference>
<proteinExistence type="predicted"/>
<dbReference type="InterPro" id="IPR012437">
    <property type="entry name" value="DUF1638"/>
</dbReference>
<protein>
    <submittedName>
        <fullName evidence="2">DUF1638 domain-containing protein</fullName>
    </submittedName>
</protein>
<reference evidence="2" key="1">
    <citation type="submission" date="2023-01" db="EMBL/GenBank/DDBJ databases">
        <title>Human gut microbiome strain richness.</title>
        <authorList>
            <person name="Chen-Liaw A."/>
        </authorList>
    </citation>
    <scope>NUCLEOTIDE SEQUENCE</scope>
    <source>
        <strain evidence="2">1001217st2_G6_1001217B_191108</strain>
    </source>
</reference>
<dbReference type="EMBL" id="JAQLKE010000022">
    <property type="protein sequence ID" value="MDB7084684.1"/>
    <property type="molecule type" value="Genomic_DNA"/>
</dbReference>
<evidence type="ECO:0000313" key="3">
    <source>
        <dbReference type="Proteomes" id="UP001211987"/>
    </source>
</evidence>
<sequence>MIKVIACKIYEYYISQLDLSLDNYEFVYLDIQQHNQPHTLAKNIQKEIDKSRGDEKIIVLYGLCGNALVEIQACNIPVYLVRVHDCLTVLLGSKQRFKQLFSNRLSSSWSCYSLKVNGCNVYEDEQYLKWCQRYDQETADYLKSQLQTQDNVYLIYNYCDDVPFLKNQEQIKIDLKFLKQILLQTSNELVILEKNQKVVISSDIDQVFEIMEE</sequence>
<dbReference type="Pfam" id="PF07796">
    <property type="entry name" value="DUF1638"/>
    <property type="match status" value="1"/>
</dbReference>
<comment type="caution">
    <text evidence="2">The sequence shown here is derived from an EMBL/GenBank/DDBJ whole genome shotgun (WGS) entry which is preliminary data.</text>
</comment>
<name>A0AB35IMR6_9FIRM</name>
<organism evidence="2 3">
    <name type="scientific">Thomasclavelia ramosa</name>
    <dbReference type="NCBI Taxonomy" id="1547"/>
    <lineage>
        <taxon>Bacteria</taxon>
        <taxon>Bacillati</taxon>
        <taxon>Bacillota</taxon>
        <taxon>Erysipelotrichia</taxon>
        <taxon>Erysipelotrichales</taxon>
        <taxon>Coprobacillaceae</taxon>
        <taxon>Thomasclavelia</taxon>
    </lineage>
</organism>